<evidence type="ECO:0000313" key="2">
    <source>
        <dbReference type="Proteomes" id="UP001221898"/>
    </source>
</evidence>
<reference evidence="1" key="1">
    <citation type="journal article" date="2023" name="Science">
        <title>Genome structures resolve the early diversification of teleost fishes.</title>
        <authorList>
            <person name="Parey E."/>
            <person name="Louis A."/>
            <person name="Montfort J."/>
            <person name="Bouchez O."/>
            <person name="Roques C."/>
            <person name="Iampietro C."/>
            <person name="Lluch J."/>
            <person name="Castinel A."/>
            <person name="Donnadieu C."/>
            <person name="Desvignes T."/>
            <person name="Floi Bucao C."/>
            <person name="Jouanno E."/>
            <person name="Wen M."/>
            <person name="Mejri S."/>
            <person name="Dirks R."/>
            <person name="Jansen H."/>
            <person name="Henkel C."/>
            <person name="Chen W.J."/>
            <person name="Zahm M."/>
            <person name="Cabau C."/>
            <person name="Klopp C."/>
            <person name="Thompson A.W."/>
            <person name="Robinson-Rechavi M."/>
            <person name="Braasch I."/>
            <person name="Lecointre G."/>
            <person name="Bobe J."/>
            <person name="Postlethwait J.H."/>
            <person name="Berthelot C."/>
            <person name="Roest Crollius H."/>
            <person name="Guiguen Y."/>
        </authorList>
    </citation>
    <scope>NUCLEOTIDE SEQUENCE</scope>
    <source>
        <strain evidence="1">NC1722</strain>
    </source>
</reference>
<comment type="caution">
    <text evidence="1">The sequence shown here is derived from an EMBL/GenBank/DDBJ whole genome shotgun (WGS) entry which is preliminary data.</text>
</comment>
<dbReference type="Proteomes" id="UP001221898">
    <property type="component" value="Unassembled WGS sequence"/>
</dbReference>
<accession>A0AAD7WVM7</accession>
<evidence type="ECO:0000313" key="1">
    <source>
        <dbReference type="EMBL" id="KAJ8410922.1"/>
    </source>
</evidence>
<name>A0AAD7WVM7_9TELE</name>
<proteinExistence type="predicted"/>
<organism evidence="1 2">
    <name type="scientific">Aldrovandia affinis</name>
    <dbReference type="NCBI Taxonomy" id="143900"/>
    <lineage>
        <taxon>Eukaryota</taxon>
        <taxon>Metazoa</taxon>
        <taxon>Chordata</taxon>
        <taxon>Craniata</taxon>
        <taxon>Vertebrata</taxon>
        <taxon>Euteleostomi</taxon>
        <taxon>Actinopterygii</taxon>
        <taxon>Neopterygii</taxon>
        <taxon>Teleostei</taxon>
        <taxon>Notacanthiformes</taxon>
        <taxon>Halosauridae</taxon>
        <taxon>Aldrovandia</taxon>
    </lineage>
</organism>
<dbReference type="EMBL" id="JAINUG010000025">
    <property type="protein sequence ID" value="KAJ8410922.1"/>
    <property type="molecule type" value="Genomic_DNA"/>
</dbReference>
<sequence length="136" mass="14176">MQGVRQSPIPEGLQGSQLKTLLGTAHLFSPPIAALQRQVPAGRGPGVTPEKGPVLPKLAERIGPWGSRVASTLFGDPSAPESVLPCTTLIRLCAGLDGEERALSFLGNMSTSLACFLLKQLCCGHSAGSHARDKGH</sequence>
<gene>
    <name evidence="1" type="ORF">AAFF_G00188790</name>
</gene>
<protein>
    <submittedName>
        <fullName evidence="1">Uncharacterized protein</fullName>
    </submittedName>
</protein>
<dbReference type="AlphaFoldDB" id="A0AAD7WVM7"/>
<keyword evidence="2" id="KW-1185">Reference proteome</keyword>